<dbReference type="AlphaFoldDB" id="A0A9X6ZQU4"/>
<reference evidence="2 3" key="1">
    <citation type="submission" date="2017-09" db="EMBL/GenBank/DDBJ databases">
        <title>Large-scale bioinformatics analysis of Bacillus genomes uncovers conserved roles of natural products in bacterial physiology.</title>
        <authorList>
            <consortium name="Agbiome Team Llc"/>
            <person name="Bleich R.M."/>
            <person name="Grubbs K.J."/>
            <person name="Santa Maria K.C."/>
            <person name="Allen S.E."/>
            <person name="Farag S."/>
            <person name="Shank E.A."/>
            <person name="Bowers A."/>
        </authorList>
    </citation>
    <scope>NUCLEOTIDE SEQUENCE [LARGE SCALE GENOMIC DNA]</scope>
    <source>
        <strain evidence="2 3">AFS085496</strain>
    </source>
</reference>
<organism evidence="2 3">
    <name type="scientific">Bacillus thuringiensis</name>
    <dbReference type="NCBI Taxonomy" id="1428"/>
    <lineage>
        <taxon>Bacteria</taxon>
        <taxon>Bacillati</taxon>
        <taxon>Bacillota</taxon>
        <taxon>Bacilli</taxon>
        <taxon>Bacillales</taxon>
        <taxon>Bacillaceae</taxon>
        <taxon>Bacillus</taxon>
        <taxon>Bacillus cereus group</taxon>
    </lineage>
</organism>
<comment type="caution">
    <text evidence="2">The sequence shown here is derived from an EMBL/GenBank/DDBJ whole genome shotgun (WGS) entry which is preliminary data.</text>
</comment>
<protein>
    <submittedName>
        <fullName evidence="2">Uncharacterized protein</fullName>
    </submittedName>
</protein>
<proteinExistence type="predicted"/>
<feature type="coiled-coil region" evidence="1">
    <location>
        <begin position="39"/>
        <end position="73"/>
    </location>
</feature>
<evidence type="ECO:0000256" key="1">
    <source>
        <dbReference type="SAM" id="Coils"/>
    </source>
</evidence>
<dbReference type="EMBL" id="NUVX01000065">
    <property type="protein sequence ID" value="PFJ32319.1"/>
    <property type="molecule type" value="Genomic_DNA"/>
</dbReference>
<gene>
    <name evidence="2" type="ORF">COJ15_29045</name>
</gene>
<dbReference type="Proteomes" id="UP000224003">
    <property type="component" value="Unassembled WGS sequence"/>
</dbReference>
<dbReference type="RefSeq" id="WP_098517357.1">
    <property type="nucleotide sequence ID" value="NZ_NUVX01000065.1"/>
</dbReference>
<evidence type="ECO:0000313" key="2">
    <source>
        <dbReference type="EMBL" id="PFJ32319.1"/>
    </source>
</evidence>
<name>A0A9X6ZQU4_BACTU</name>
<keyword evidence="1" id="KW-0175">Coiled coil</keyword>
<sequence length="162" mass="19169">MEQQLLLSVTDEKEIWKDTFEEDKLLRLVKMGEVFDDFLNMEIQKISLYEEDYNKMQEKLRTLEIVLDDKGNEIVIRCIEIISIDILKLHHRLGNYVQIGGKRVSPNKVENGIALRNYIENRYQEKNNYQILNLIVKCLDNIQNEYLIKQGHEIMRGSIILG</sequence>
<evidence type="ECO:0000313" key="3">
    <source>
        <dbReference type="Proteomes" id="UP000224003"/>
    </source>
</evidence>
<accession>A0A9X6ZQU4</accession>